<accession>A0A8H3KSU0</accession>
<protein>
    <submittedName>
        <fullName evidence="7">Kinase-like domain-containing protein</fullName>
    </submittedName>
</protein>
<comment type="caution">
    <text evidence="7">The sequence shown here is derived from an EMBL/GenBank/DDBJ whole genome shotgun (WGS) entry which is preliminary data.</text>
</comment>
<evidence type="ECO:0000256" key="3">
    <source>
        <dbReference type="ARBA" id="ARBA00022777"/>
    </source>
</evidence>
<evidence type="ECO:0000313" key="8">
    <source>
        <dbReference type="Proteomes" id="UP000615446"/>
    </source>
</evidence>
<dbReference type="SUPFAM" id="SSF56112">
    <property type="entry name" value="Protein kinase-like (PK-like)"/>
    <property type="match status" value="1"/>
</dbReference>
<sequence>MDQFILEKSLKWIPYNHLKNFRYLVKGGFSIVLKAIWKYKNNDMEVVLKYSTKVYTNLDEFLYEYELHCNCLSSNAIIYIYGFTKHPETLNYMIVMDYANKGNLRGNLTEIIKGGWKQRLYMLFKIISGLNEIHNQNLIHCDFHDGNILIHKDKKYEKDKESKYDKKSDKKDGNGEDEENDEIDDKIYISDLRLSRSVKYIFKKEKIYGVIPYIAPEVLRGRPYTPASLRPEIIKNTPQCYVDLMKRCWNDDLSKRPTALEVLNIIKRWIIHSSEISEELKSNIMEFIDAPIGNNNLITEYHPQAIYTSRLLTFYDKDLDCNDISDCMSCRIDDYLDIETVSLV</sequence>
<organism evidence="7 8">
    <name type="scientific">Rhizophagus clarus</name>
    <dbReference type="NCBI Taxonomy" id="94130"/>
    <lineage>
        <taxon>Eukaryota</taxon>
        <taxon>Fungi</taxon>
        <taxon>Fungi incertae sedis</taxon>
        <taxon>Mucoromycota</taxon>
        <taxon>Glomeromycotina</taxon>
        <taxon>Glomeromycetes</taxon>
        <taxon>Glomerales</taxon>
        <taxon>Glomeraceae</taxon>
        <taxon>Rhizophagus</taxon>
    </lineage>
</organism>
<dbReference type="Gene3D" id="1.10.510.10">
    <property type="entry name" value="Transferase(Phosphotransferase) domain 1"/>
    <property type="match status" value="2"/>
</dbReference>
<evidence type="ECO:0000256" key="1">
    <source>
        <dbReference type="ARBA" id="ARBA00022679"/>
    </source>
</evidence>
<evidence type="ECO:0000256" key="4">
    <source>
        <dbReference type="ARBA" id="ARBA00022840"/>
    </source>
</evidence>
<keyword evidence="3 7" id="KW-0418">Kinase</keyword>
<dbReference type="GO" id="GO:0004674">
    <property type="term" value="F:protein serine/threonine kinase activity"/>
    <property type="evidence" value="ECO:0007669"/>
    <property type="project" value="TreeGrafter"/>
</dbReference>
<dbReference type="Pfam" id="PF07714">
    <property type="entry name" value="PK_Tyr_Ser-Thr"/>
    <property type="match status" value="1"/>
</dbReference>
<dbReference type="Gene3D" id="3.30.200.20">
    <property type="entry name" value="Phosphorylase Kinase, domain 1"/>
    <property type="match status" value="1"/>
</dbReference>
<dbReference type="PROSITE" id="PS50011">
    <property type="entry name" value="PROTEIN_KINASE_DOM"/>
    <property type="match status" value="1"/>
</dbReference>
<name>A0A8H3KSU0_9GLOM</name>
<feature type="region of interest" description="Disordered" evidence="5">
    <location>
        <begin position="160"/>
        <end position="180"/>
    </location>
</feature>
<dbReference type="AlphaFoldDB" id="A0A8H3KSU0"/>
<dbReference type="InterPro" id="IPR001245">
    <property type="entry name" value="Ser-Thr/Tyr_kinase_cat_dom"/>
</dbReference>
<dbReference type="InterPro" id="IPR051681">
    <property type="entry name" value="Ser/Thr_Kinases-Pseudokinases"/>
</dbReference>
<proteinExistence type="predicted"/>
<evidence type="ECO:0000256" key="2">
    <source>
        <dbReference type="ARBA" id="ARBA00022741"/>
    </source>
</evidence>
<keyword evidence="2" id="KW-0547">Nucleotide-binding</keyword>
<dbReference type="Proteomes" id="UP000615446">
    <property type="component" value="Unassembled WGS sequence"/>
</dbReference>
<feature type="compositionally biased region" description="Basic and acidic residues" evidence="5">
    <location>
        <begin position="160"/>
        <end position="174"/>
    </location>
</feature>
<dbReference type="OrthoDB" id="544350at2759"/>
<dbReference type="PANTHER" id="PTHR44329:SF288">
    <property type="entry name" value="MITOGEN-ACTIVATED PROTEIN KINASE KINASE KINASE 20"/>
    <property type="match status" value="1"/>
</dbReference>
<evidence type="ECO:0000313" key="7">
    <source>
        <dbReference type="EMBL" id="GES75237.1"/>
    </source>
</evidence>
<evidence type="ECO:0000256" key="5">
    <source>
        <dbReference type="SAM" id="MobiDB-lite"/>
    </source>
</evidence>
<keyword evidence="1" id="KW-0808">Transferase</keyword>
<dbReference type="InterPro" id="IPR011009">
    <property type="entry name" value="Kinase-like_dom_sf"/>
</dbReference>
<reference evidence="7" key="1">
    <citation type="submission" date="2019-10" db="EMBL/GenBank/DDBJ databases">
        <title>Conservation and host-specific expression of non-tandemly repeated heterogenous ribosome RNA gene in arbuscular mycorrhizal fungi.</title>
        <authorList>
            <person name="Maeda T."/>
            <person name="Kobayashi Y."/>
            <person name="Nakagawa T."/>
            <person name="Ezawa T."/>
            <person name="Yamaguchi K."/>
            <person name="Bino T."/>
            <person name="Nishimoto Y."/>
            <person name="Shigenobu S."/>
            <person name="Kawaguchi M."/>
        </authorList>
    </citation>
    <scope>NUCLEOTIDE SEQUENCE</scope>
    <source>
        <strain evidence="7">HR1</strain>
    </source>
</reference>
<dbReference type="GO" id="GO:0005524">
    <property type="term" value="F:ATP binding"/>
    <property type="evidence" value="ECO:0007669"/>
    <property type="project" value="UniProtKB-KW"/>
</dbReference>
<dbReference type="EMBL" id="BLAL01000013">
    <property type="protein sequence ID" value="GES75237.1"/>
    <property type="molecule type" value="Genomic_DNA"/>
</dbReference>
<dbReference type="PANTHER" id="PTHR44329">
    <property type="entry name" value="SERINE/THREONINE-PROTEIN KINASE TNNI3K-RELATED"/>
    <property type="match status" value="1"/>
</dbReference>
<evidence type="ECO:0000259" key="6">
    <source>
        <dbReference type="PROSITE" id="PS50011"/>
    </source>
</evidence>
<dbReference type="InterPro" id="IPR000719">
    <property type="entry name" value="Prot_kinase_dom"/>
</dbReference>
<feature type="domain" description="Protein kinase" evidence="6">
    <location>
        <begin position="18"/>
        <end position="344"/>
    </location>
</feature>
<gene>
    <name evidence="7" type="ORF">RCL2_000268800</name>
</gene>
<keyword evidence="4" id="KW-0067">ATP-binding</keyword>